<name>A0A0M4D765_9BACT</name>
<reference evidence="7 8" key="1">
    <citation type="submission" date="2015-07" db="EMBL/GenBank/DDBJ databases">
        <title>Isolation and Genomic Characterization of a Novel Halophilic Metal-Reducing Deltaproteobacterium from the Deep Subsurface.</title>
        <authorList>
            <person name="Badalamenti J.P."/>
            <person name="Summers Z.M."/>
            <person name="Gralnick J.A."/>
            <person name="Bond D.R."/>
        </authorList>
    </citation>
    <scope>NUCLEOTIDE SEQUENCE [LARGE SCALE GENOMIC DNA]</scope>
    <source>
        <strain evidence="7 8">WTL</strain>
    </source>
</reference>
<dbReference type="STRING" id="1603606.DSOUD_2157"/>
<dbReference type="Proteomes" id="UP000057158">
    <property type="component" value="Chromosome"/>
</dbReference>
<evidence type="ECO:0000256" key="6">
    <source>
        <dbReference type="SAM" id="Phobius"/>
    </source>
</evidence>
<dbReference type="InterPro" id="IPR012902">
    <property type="entry name" value="N_methyl_site"/>
</dbReference>
<keyword evidence="5 6" id="KW-0472">Membrane</keyword>
<accession>A0A0M4D765</accession>
<organism evidence="7 8">
    <name type="scientific">Desulfuromonas soudanensis</name>
    <dbReference type="NCBI Taxonomy" id="1603606"/>
    <lineage>
        <taxon>Bacteria</taxon>
        <taxon>Pseudomonadati</taxon>
        <taxon>Thermodesulfobacteriota</taxon>
        <taxon>Desulfuromonadia</taxon>
        <taxon>Desulfuromonadales</taxon>
        <taxon>Desulfuromonadaceae</taxon>
        <taxon>Desulfuromonas</taxon>
    </lineage>
</organism>
<comment type="subcellular location">
    <subcellularLocation>
        <location evidence="1">Membrane</location>
        <topology evidence="1">Single-pass membrane protein</topology>
    </subcellularLocation>
</comment>
<dbReference type="NCBIfam" id="TIGR02532">
    <property type="entry name" value="IV_pilin_GFxxxE"/>
    <property type="match status" value="1"/>
</dbReference>
<dbReference type="Gene3D" id="3.30.700.10">
    <property type="entry name" value="Glycoprotein, Type 4 Pilin"/>
    <property type="match status" value="1"/>
</dbReference>
<protein>
    <submittedName>
        <fullName evidence="7">Type IV pilus assembly protein</fullName>
    </submittedName>
</protein>
<keyword evidence="3 6" id="KW-0812">Transmembrane</keyword>
<dbReference type="Pfam" id="PF07963">
    <property type="entry name" value="N_methyl"/>
    <property type="match status" value="1"/>
</dbReference>
<dbReference type="PATRIC" id="fig|1603606.3.peg.2330"/>
<evidence type="ECO:0000256" key="3">
    <source>
        <dbReference type="ARBA" id="ARBA00022692"/>
    </source>
</evidence>
<keyword evidence="2" id="KW-0488">Methylation</keyword>
<evidence type="ECO:0000256" key="5">
    <source>
        <dbReference type="ARBA" id="ARBA00023136"/>
    </source>
</evidence>
<keyword evidence="8" id="KW-1185">Reference proteome</keyword>
<evidence type="ECO:0000256" key="1">
    <source>
        <dbReference type="ARBA" id="ARBA00004167"/>
    </source>
</evidence>
<gene>
    <name evidence="7" type="ORF">DSOUD_2157</name>
</gene>
<dbReference type="EMBL" id="CP010802">
    <property type="protein sequence ID" value="ALC16922.1"/>
    <property type="molecule type" value="Genomic_DNA"/>
</dbReference>
<dbReference type="AlphaFoldDB" id="A0A0M4D765"/>
<dbReference type="PANTHER" id="PTHR30093">
    <property type="entry name" value="GENERAL SECRETION PATHWAY PROTEIN G"/>
    <property type="match status" value="1"/>
</dbReference>
<dbReference type="InterPro" id="IPR045584">
    <property type="entry name" value="Pilin-like"/>
</dbReference>
<dbReference type="SUPFAM" id="SSF54523">
    <property type="entry name" value="Pili subunits"/>
    <property type="match status" value="1"/>
</dbReference>
<sequence>MLSKFRKSEEGFTLIELLIVVAIIGILAAIAIPQFAAYRIRGYNSAANSDVRNVGTAEEALFADSQGYGSPVSGVLAAAAAVAAPAVVTGPLNGATTTAGTTGAYIHNALGAVPFSLSNGVTLGASHTVAAAAPVLGTSYVLVTKHLQGDSCYGRDSDSTSMYKAIHAVGPATILATGDVTVSAPNVDNLAAGGLANCGTYNVM</sequence>
<keyword evidence="4 6" id="KW-1133">Transmembrane helix</keyword>
<dbReference type="KEGG" id="des:DSOUD_2157"/>
<evidence type="ECO:0000313" key="8">
    <source>
        <dbReference type="Proteomes" id="UP000057158"/>
    </source>
</evidence>
<dbReference type="OrthoDB" id="5398590at2"/>
<feature type="transmembrane region" description="Helical" evidence="6">
    <location>
        <begin position="12"/>
        <end position="32"/>
    </location>
</feature>
<evidence type="ECO:0000256" key="4">
    <source>
        <dbReference type="ARBA" id="ARBA00022989"/>
    </source>
</evidence>
<dbReference type="PROSITE" id="PS00409">
    <property type="entry name" value="PROKAR_NTER_METHYL"/>
    <property type="match status" value="1"/>
</dbReference>
<dbReference type="PANTHER" id="PTHR30093:SF44">
    <property type="entry name" value="TYPE II SECRETION SYSTEM CORE PROTEIN G"/>
    <property type="match status" value="1"/>
</dbReference>
<proteinExistence type="predicted"/>
<evidence type="ECO:0000313" key="7">
    <source>
        <dbReference type="EMBL" id="ALC16922.1"/>
    </source>
</evidence>
<dbReference type="RefSeq" id="WP_082351213.1">
    <property type="nucleotide sequence ID" value="NZ_CP010802.1"/>
</dbReference>
<dbReference type="GO" id="GO:0016020">
    <property type="term" value="C:membrane"/>
    <property type="evidence" value="ECO:0007669"/>
    <property type="project" value="UniProtKB-SubCell"/>
</dbReference>
<evidence type="ECO:0000256" key="2">
    <source>
        <dbReference type="ARBA" id="ARBA00022481"/>
    </source>
</evidence>